<keyword evidence="1" id="KW-0175">Coiled coil</keyword>
<keyword evidence="3" id="KW-1185">Reference proteome</keyword>
<gene>
    <name evidence="2" type="ORF">NA57DRAFT_70340</name>
</gene>
<dbReference type="EMBL" id="ML978121">
    <property type="protein sequence ID" value="KAF2104128.1"/>
    <property type="molecule type" value="Genomic_DNA"/>
</dbReference>
<reference evidence="2" key="1">
    <citation type="journal article" date="2020" name="Stud. Mycol.">
        <title>101 Dothideomycetes genomes: a test case for predicting lifestyles and emergence of pathogens.</title>
        <authorList>
            <person name="Haridas S."/>
            <person name="Albert R."/>
            <person name="Binder M."/>
            <person name="Bloem J."/>
            <person name="Labutti K."/>
            <person name="Salamov A."/>
            <person name="Andreopoulos B."/>
            <person name="Baker S."/>
            <person name="Barry K."/>
            <person name="Bills G."/>
            <person name="Bluhm B."/>
            <person name="Cannon C."/>
            <person name="Castanera R."/>
            <person name="Culley D."/>
            <person name="Daum C."/>
            <person name="Ezra D."/>
            <person name="Gonzalez J."/>
            <person name="Henrissat B."/>
            <person name="Kuo A."/>
            <person name="Liang C."/>
            <person name="Lipzen A."/>
            <person name="Lutzoni F."/>
            <person name="Magnuson J."/>
            <person name="Mondo S."/>
            <person name="Nolan M."/>
            <person name="Ohm R."/>
            <person name="Pangilinan J."/>
            <person name="Park H.-J."/>
            <person name="Ramirez L."/>
            <person name="Alfaro M."/>
            <person name="Sun H."/>
            <person name="Tritt A."/>
            <person name="Yoshinaga Y."/>
            <person name="Zwiers L.-H."/>
            <person name="Turgeon B."/>
            <person name="Goodwin S."/>
            <person name="Spatafora J."/>
            <person name="Crous P."/>
            <person name="Grigoriev I."/>
        </authorList>
    </citation>
    <scope>NUCLEOTIDE SEQUENCE</scope>
    <source>
        <strain evidence="2">CBS 133067</strain>
    </source>
</reference>
<dbReference type="AlphaFoldDB" id="A0A9P4MAL3"/>
<accession>A0A9P4MAL3</accession>
<comment type="caution">
    <text evidence="2">The sequence shown here is derived from an EMBL/GenBank/DDBJ whole genome shotgun (WGS) entry which is preliminary data.</text>
</comment>
<evidence type="ECO:0000256" key="1">
    <source>
        <dbReference type="SAM" id="Coils"/>
    </source>
</evidence>
<dbReference type="Proteomes" id="UP000799772">
    <property type="component" value="Unassembled WGS sequence"/>
</dbReference>
<name>A0A9P4MAL3_9PEZI</name>
<proteinExistence type="predicted"/>
<evidence type="ECO:0000313" key="3">
    <source>
        <dbReference type="Proteomes" id="UP000799772"/>
    </source>
</evidence>
<evidence type="ECO:0000313" key="2">
    <source>
        <dbReference type="EMBL" id="KAF2104128.1"/>
    </source>
</evidence>
<protein>
    <recommendedName>
        <fullName evidence="4">F-box domain-containing protein</fullName>
    </recommendedName>
</protein>
<organism evidence="2 3">
    <name type="scientific">Rhizodiscina lignyota</name>
    <dbReference type="NCBI Taxonomy" id="1504668"/>
    <lineage>
        <taxon>Eukaryota</taxon>
        <taxon>Fungi</taxon>
        <taxon>Dikarya</taxon>
        <taxon>Ascomycota</taxon>
        <taxon>Pezizomycotina</taxon>
        <taxon>Dothideomycetes</taxon>
        <taxon>Pleosporomycetidae</taxon>
        <taxon>Aulographales</taxon>
        <taxon>Rhizodiscinaceae</taxon>
        <taxon>Rhizodiscina</taxon>
    </lineage>
</organism>
<sequence length="355" mass="41281">MATCPLLSLPNELIDHVANFTEDDVLILRQVCRRLNEATMHRVGERFFSKRFVFLSLLSSLENLAAIAKHETFRNHVRALYMSPSFPDLQREESGQITCQTRWIGTDVVQEETFRKYRNEFEWLYDTGINRNVIIDVLNSCPNCTKLGLHHPDELGTQYQDKVLQLIYKVIGTTFDPEELVLFGLDMSDLMTDLHFPYETRMLRFVQHVLIESAAHITCLHLDNSGNSLLWYPMDDAGFIDLWDPEIISKFLISHKDTLRSLGLIFIRIWGSFLPCPELIHSEMGLEEIRLRIDEHYEKDADPEDWTWNKACTLLDDVHIKDNVKTSLADLIEMLEEHELELLEDETMSLYSTGS</sequence>
<feature type="coiled-coil region" evidence="1">
    <location>
        <begin position="321"/>
        <end position="348"/>
    </location>
</feature>
<evidence type="ECO:0008006" key="4">
    <source>
        <dbReference type="Google" id="ProtNLM"/>
    </source>
</evidence>